<proteinExistence type="predicted"/>
<reference evidence="1" key="2">
    <citation type="journal article" date="2021" name="PeerJ">
        <title>Extensive microbial diversity within the chicken gut microbiome revealed by metagenomics and culture.</title>
        <authorList>
            <person name="Gilroy R."/>
            <person name="Ravi A."/>
            <person name="Getino M."/>
            <person name="Pursley I."/>
            <person name="Horton D.L."/>
            <person name="Alikhan N.F."/>
            <person name="Baker D."/>
            <person name="Gharbi K."/>
            <person name="Hall N."/>
            <person name="Watson M."/>
            <person name="Adriaenssens E.M."/>
            <person name="Foster-Nyarko E."/>
            <person name="Jarju S."/>
            <person name="Secka A."/>
            <person name="Antonio M."/>
            <person name="Oren A."/>
            <person name="Chaudhuri R.R."/>
            <person name="La Ragione R."/>
            <person name="Hildebrand F."/>
            <person name="Pallen M.J."/>
        </authorList>
    </citation>
    <scope>NUCLEOTIDE SEQUENCE</scope>
    <source>
        <strain evidence="1">ChiSxjej1B13-7958</strain>
    </source>
</reference>
<feature type="non-terminal residue" evidence="1">
    <location>
        <position position="137"/>
    </location>
</feature>
<dbReference type="Proteomes" id="UP000824242">
    <property type="component" value="Unassembled WGS sequence"/>
</dbReference>
<dbReference type="AlphaFoldDB" id="A0A9D1AMF9"/>
<reference evidence="1" key="1">
    <citation type="submission" date="2020-10" db="EMBL/GenBank/DDBJ databases">
        <authorList>
            <person name="Gilroy R."/>
        </authorList>
    </citation>
    <scope>NUCLEOTIDE SEQUENCE</scope>
    <source>
        <strain evidence="1">ChiSxjej1B13-7958</strain>
    </source>
</reference>
<protein>
    <submittedName>
        <fullName evidence="1">Uncharacterized protein</fullName>
    </submittedName>
</protein>
<organism evidence="1 2">
    <name type="scientific">Candidatus Caccousia avicola</name>
    <dbReference type="NCBI Taxonomy" id="2840721"/>
    <lineage>
        <taxon>Bacteria</taxon>
        <taxon>Bacillati</taxon>
        <taxon>Bacillota</taxon>
        <taxon>Clostridia</taxon>
        <taxon>Eubacteriales</taxon>
        <taxon>Oscillospiraceae</taxon>
        <taxon>Oscillospiraceae incertae sedis</taxon>
        <taxon>Candidatus Caccousia</taxon>
    </lineage>
</organism>
<sequence>MYIAIPFEGRVRTLIRSSFVVAKRLSETTYNLSGDAFQMTQVTAEQALVFPDEVSLEEGMVLTDELLMQALPLESFISVSADEALPNVLGLLLRTAVADGRISDEELLSVQPALEGRNWHANIAVQVGDVFTYKGAL</sequence>
<accession>A0A9D1AMF9</accession>
<evidence type="ECO:0000313" key="1">
    <source>
        <dbReference type="EMBL" id="HIR46730.1"/>
    </source>
</evidence>
<gene>
    <name evidence="1" type="ORF">IAB89_03580</name>
</gene>
<evidence type="ECO:0000313" key="2">
    <source>
        <dbReference type="Proteomes" id="UP000824242"/>
    </source>
</evidence>
<name>A0A9D1AMF9_9FIRM</name>
<dbReference type="EMBL" id="DVGZ01000036">
    <property type="protein sequence ID" value="HIR46730.1"/>
    <property type="molecule type" value="Genomic_DNA"/>
</dbReference>
<comment type="caution">
    <text evidence="1">The sequence shown here is derived from an EMBL/GenBank/DDBJ whole genome shotgun (WGS) entry which is preliminary data.</text>
</comment>